<proteinExistence type="predicted"/>
<dbReference type="InterPro" id="IPR000595">
    <property type="entry name" value="cNMP-bd_dom"/>
</dbReference>
<dbReference type="SUPFAM" id="SSF51206">
    <property type="entry name" value="cAMP-binding domain-like"/>
    <property type="match status" value="1"/>
</dbReference>
<evidence type="ECO:0000313" key="4">
    <source>
        <dbReference type="Proteomes" id="UP001321542"/>
    </source>
</evidence>
<keyword evidence="4" id="KW-1185">Reference proteome</keyword>
<name>A0ABM7F214_9ACTN</name>
<dbReference type="Pfam" id="PF00027">
    <property type="entry name" value="cNMP_binding"/>
    <property type="match status" value="1"/>
</dbReference>
<dbReference type="InterPro" id="IPR014710">
    <property type="entry name" value="RmlC-like_jellyroll"/>
</dbReference>
<protein>
    <recommendedName>
        <fullName evidence="2">Cyclic nucleotide-binding domain-containing protein</fullName>
    </recommendedName>
</protein>
<sequence>MWAGRVVHVLVGGTAPGPYGMQRAAALLGLADGEPYGDRALGGVAPADHDAAQGALPVLLPAADHDDRTDRPGSRREAHGPRQQPADFGGVDDPQRQPVACRLVHRPVHGLQAGFRSVDTHDQRELHGPHRLSARPLRGPPLITVAPRRARRDTRIDMRRASAWVAPRRFAAIVESYGHHRAAMAWASAACWTSVTGQEPDPLRDHGEGTAVVVVRTGVFGAMTEEHRKQLMSLAREVSFATGERIFDEGGKADRFWIIHTGTVALDLHVPGRRAAVIETLGAGKLLGWSWLIPPHHWHLGAEAASPVRAYEFDAATVREMCAKDPVLDHELYTYVVGVLARRLRSARVRLLDLYAPHGAGEVP</sequence>
<evidence type="ECO:0000256" key="1">
    <source>
        <dbReference type="SAM" id="MobiDB-lite"/>
    </source>
</evidence>
<dbReference type="EMBL" id="AP018448">
    <property type="protein sequence ID" value="BBC29619.1"/>
    <property type="molecule type" value="Genomic_DNA"/>
</dbReference>
<gene>
    <name evidence="3" type="ORF">SGFS_009130</name>
</gene>
<reference evidence="3 4" key="2">
    <citation type="journal article" date="2023" name="ChemBioChem">
        <title>Acyltransferase Domain Exchange between Two Independent Type I Polyketide Synthases in the Same Producer Strain of Macrolide Antibiotics.</title>
        <authorList>
            <person name="Kudo F."/>
            <person name="Kishikawa K."/>
            <person name="Tsuboi K."/>
            <person name="Kido T."/>
            <person name="Usui T."/>
            <person name="Hashimoto J."/>
            <person name="Shin-Ya K."/>
            <person name="Miyanaga A."/>
            <person name="Eguchi T."/>
        </authorList>
    </citation>
    <scope>NUCLEOTIDE SEQUENCE [LARGE SCALE GENOMIC DNA]</scope>
    <source>
        <strain evidence="3 4">A-8890</strain>
    </source>
</reference>
<dbReference type="InterPro" id="IPR018490">
    <property type="entry name" value="cNMP-bd_dom_sf"/>
</dbReference>
<evidence type="ECO:0000313" key="3">
    <source>
        <dbReference type="EMBL" id="BBC29619.1"/>
    </source>
</evidence>
<dbReference type="Proteomes" id="UP001321542">
    <property type="component" value="Chromosome"/>
</dbReference>
<dbReference type="PROSITE" id="PS50042">
    <property type="entry name" value="CNMP_BINDING_3"/>
    <property type="match status" value="1"/>
</dbReference>
<dbReference type="PANTHER" id="PTHR24567">
    <property type="entry name" value="CRP FAMILY TRANSCRIPTIONAL REGULATORY PROTEIN"/>
    <property type="match status" value="1"/>
</dbReference>
<dbReference type="PANTHER" id="PTHR24567:SF74">
    <property type="entry name" value="HTH-TYPE TRANSCRIPTIONAL REGULATOR ARCR"/>
    <property type="match status" value="1"/>
</dbReference>
<evidence type="ECO:0000259" key="2">
    <source>
        <dbReference type="PROSITE" id="PS50042"/>
    </source>
</evidence>
<organism evidence="3 4">
    <name type="scientific">Streptomyces graminofaciens</name>
    <dbReference type="NCBI Taxonomy" id="68212"/>
    <lineage>
        <taxon>Bacteria</taxon>
        <taxon>Bacillati</taxon>
        <taxon>Actinomycetota</taxon>
        <taxon>Actinomycetes</taxon>
        <taxon>Kitasatosporales</taxon>
        <taxon>Streptomycetaceae</taxon>
        <taxon>Streptomyces</taxon>
    </lineage>
</organism>
<feature type="domain" description="Cyclic nucleotide-binding" evidence="2">
    <location>
        <begin position="219"/>
        <end position="288"/>
    </location>
</feature>
<dbReference type="CDD" id="cd00038">
    <property type="entry name" value="CAP_ED"/>
    <property type="match status" value="1"/>
</dbReference>
<accession>A0ABM7F214</accession>
<dbReference type="InterPro" id="IPR050397">
    <property type="entry name" value="Env_Response_Regulators"/>
</dbReference>
<dbReference type="SMART" id="SM00100">
    <property type="entry name" value="cNMP"/>
    <property type="match status" value="1"/>
</dbReference>
<feature type="compositionally biased region" description="Basic and acidic residues" evidence="1">
    <location>
        <begin position="63"/>
        <end position="80"/>
    </location>
</feature>
<dbReference type="Gene3D" id="2.60.120.10">
    <property type="entry name" value="Jelly Rolls"/>
    <property type="match status" value="1"/>
</dbReference>
<reference evidence="3 4" key="1">
    <citation type="journal article" date="2010" name="ChemBioChem">
        <title>Cloning and characterization of the biosynthetic gene cluster of 16-membered macrolide antibiotic FD-891: involvement of a dual functional cytochrome P450 monooxygenase catalyzing epoxidation and hydroxylation.</title>
        <authorList>
            <person name="Kudo F."/>
            <person name="Motegi A."/>
            <person name="Mizoue K."/>
            <person name="Eguchi T."/>
        </authorList>
    </citation>
    <scope>NUCLEOTIDE SEQUENCE [LARGE SCALE GENOMIC DNA]</scope>
    <source>
        <strain evidence="3 4">A-8890</strain>
    </source>
</reference>
<feature type="region of interest" description="Disordered" evidence="1">
    <location>
        <begin position="59"/>
        <end position="95"/>
    </location>
</feature>